<dbReference type="PROSITE" id="PS51154">
    <property type="entry name" value="MACRO"/>
    <property type="match status" value="1"/>
</dbReference>
<evidence type="ECO:0000259" key="2">
    <source>
        <dbReference type="PROSITE" id="PS51154"/>
    </source>
</evidence>
<protein>
    <recommendedName>
        <fullName evidence="2">Macro domain-containing protein</fullName>
    </recommendedName>
</protein>
<dbReference type="PANTHER" id="PTHR12521">
    <property type="entry name" value="PROTEIN C6ORF130"/>
    <property type="match status" value="1"/>
</dbReference>
<reference evidence="3 4" key="2">
    <citation type="submission" date="2024-02" db="EMBL/GenBank/DDBJ databases">
        <title>The Genome Sequence of Enterococcus sp. DIV0159.</title>
        <authorList>
            <person name="Earl A."/>
            <person name="Manson A."/>
            <person name="Gilmore M."/>
            <person name="Sanders J."/>
            <person name="Shea T."/>
            <person name="Howe W."/>
            <person name="Livny J."/>
            <person name="Cuomo C."/>
            <person name="Neafsey D."/>
            <person name="Birren B."/>
        </authorList>
    </citation>
    <scope>NUCLEOTIDE SEQUENCE [LARGE SCALE GENOMIC DNA]</scope>
    <source>
        <strain evidence="3 4">665A</strain>
    </source>
</reference>
<dbReference type="Proteomes" id="UP000664357">
    <property type="component" value="Unassembled WGS sequence"/>
</dbReference>
<evidence type="ECO:0000256" key="1">
    <source>
        <dbReference type="ARBA" id="ARBA00035885"/>
    </source>
</evidence>
<name>A0ABV0ER53_9ENTE</name>
<dbReference type="CDD" id="cd02901">
    <property type="entry name" value="Macro_Poa1p-like"/>
    <property type="match status" value="1"/>
</dbReference>
<comment type="catalytic activity">
    <reaction evidence="1">
        <text>an N-(ADP-alpha-D-ribosyl)-thymidine in DNA + H2O = a thymidine in DNA + ADP-D-ribose</text>
        <dbReference type="Rhea" id="RHEA:71655"/>
        <dbReference type="Rhea" id="RHEA-COMP:13556"/>
        <dbReference type="Rhea" id="RHEA-COMP:18051"/>
        <dbReference type="ChEBI" id="CHEBI:15377"/>
        <dbReference type="ChEBI" id="CHEBI:57967"/>
        <dbReference type="ChEBI" id="CHEBI:137386"/>
        <dbReference type="ChEBI" id="CHEBI:191199"/>
    </reaction>
    <physiologicalReaction direction="left-to-right" evidence="1">
        <dbReference type="Rhea" id="RHEA:71656"/>
    </physiologicalReaction>
</comment>
<dbReference type="InterPro" id="IPR050892">
    <property type="entry name" value="ADP-ribose_metab_enzymes"/>
</dbReference>
<gene>
    <name evidence="3" type="ORF">JZO67_003095</name>
</gene>
<proteinExistence type="predicted"/>
<dbReference type="SUPFAM" id="SSF52949">
    <property type="entry name" value="Macro domain-like"/>
    <property type="match status" value="1"/>
</dbReference>
<dbReference type="SMART" id="SM00506">
    <property type="entry name" value="A1pp"/>
    <property type="match status" value="1"/>
</dbReference>
<evidence type="ECO:0000313" key="4">
    <source>
        <dbReference type="Proteomes" id="UP000664357"/>
    </source>
</evidence>
<reference evidence="3 4" key="1">
    <citation type="submission" date="2021-03" db="EMBL/GenBank/DDBJ databases">
        <authorList>
            <person name="Gilmore M.S."/>
            <person name="Schwartzman J."/>
            <person name="Van Tyne D."/>
            <person name="Martin M."/>
            <person name="Earl A.M."/>
            <person name="Manson A.L."/>
            <person name="Straub T."/>
            <person name="Salamzade R."/>
            <person name="Saavedra J."/>
            <person name="Lebreton F."/>
            <person name="Prichula J."/>
            <person name="Schaufler K."/>
            <person name="Gaca A."/>
            <person name="Sgardioli B."/>
            <person name="Wagenaar J."/>
            <person name="Strong T."/>
        </authorList>
    </citation>
    <scope>NUCLEOTIDE SEQUENCE [LARGE SCALE GENOMIC DNA]</scope>
    <source>
        <strain evidence="3 4">665A</strain>
    </source>
</reference>
<dbReference type="InterPro" id="IPR043472">
    <property type="entry name" value="Macro_dom-like"/>
</dbReference>
<sequence>MIRYVEQNIFESPAQVIVNTVNTVGVMGKGIAKDFKKYYPEMFKEYQRYCEIGALEVGKLWLYKTPNKWVLNFPTKKHWRNPSRLEYIESGLKKFVDTYKEKGIKSISFPQLGVGNGGLNWEQQVKPLMEKYLEDLPIDVFIHLYSNKSNKPEYEDQKKIKEWLNSNPKLLSFAEVQEDLERIINFEINNIFLNDEKVELSILLNTDESDSVAIVLRYSNSENYHAIYFEELFNIWSLLRDNGFVLEGEISEERENMSREVIAILDLLPYVSVIYTKEENSNYLERLLTHNRIELASNSLQEELVNNELH</sequence>
<keyword evidence="4" id="KW-1185">Reference proteome</keyword>
<evidence type="ECO:0000313" key="3">
    <source>
        <dbReference type="EMBL" id="MEO1771121.1"/>
    </source>
</evidence>
<dbReference type="Gene3D" id="3.40.220.10">
    <property type="entry name" value="Leucine Aminopeptidase, subunit E, domain 1"/>
    <property type="match status" value="1"/>
</dbReference>
<feature type="domain" description="Macro" evidence="2">
    <location>
        <begin position="1"/>
        <end position="149"/>
    </location>
</feature>
<dbReference type="EMBL" id="JAFREL020000002">
    <property type="protein sequence ID" value="MEO1771121.1"/>
    <property type="molecule type" value="Genomic_DNA"/>
</dbReference>
<accession>A0ABV0ER53</accession>
<dbReference type="RefSeq" id="WP_207702257.1">
    <property type="nucleotide sequence ID" value="NZ_JAFREL020000002.1"/>
</dbReference>
<dbReference type="PANTHER" id="PTHR12521:SF0">
    <property type="entry name" value="ADP-RIBOSE GLYCOHYDROLASE OARD1"/>
    <property type="match status" value="1"/>
</dbReference>
<dbReference type="InterPro" id="IPR002589">
    <property type="entry name" value="Macro_dom"/>
</dbReference>
<comment type="caution">
    <text evidence="3">The sequence shown here is derived from an EMBL/GenBank/DDBJ whole genome shotgun (WGS) entry which is preliminary data.</text>
</comment>
<organism evidence="3 4">
    <name type="scientific">Candidatus Enterococcus ferrettii</name>
    <dbReference type="NCBI Taxonomy" id="2815324"/>
    <lineage>
        <taxon>Bacteria</taxon>
        <taxon>Bacillati</taxon>
        <taxon>Bacillota</taxon>
        <taxon>Bacilli</taxon>
        <taxon>Lactobacillales</taxon>
        <taxon>Enterococcaceae</taxon>
        <taxon>Enterococcus</taxon>
    </lineage>
</organism>
<dbReference type="Pfam" id="PF01661">
    <property type="entry name" value="Macro"/>
    <property type="match status" value="1"/>
</dbReference>